<sequence>MHAKNQSVTALTSERIISRIYMIRGKKVMLDSDLAIFYAVKTKVLNQAIKRNIDRFPEDFMFQLSEKEQESLRSQIVTSNKGRGGRRYQVYAFTEQGVAMLSAVLKSQKAIHISILIMRSFIQLRELLATNTQLRRKMEEMEGKYDRKFAVVFRVIQKLLQEETKPKDEIGFQAQKK</sequence>
<organism evidence="2 3">
    <name type="scientific">Candidatus Kerfeldbacteria bacterium RIFCSPHIGHO2_12_FULL_48_17</name>
    <dbReference type="NCBI Taxonomy" id="1798542"/>
    <lineage>
        <taxon>Bacteria</taxon>
        <taxon>Candidatus Kerfeldiibacteriota</taxon>
    </lineage>
</organism>
<dbReference type="InterPro" id="IPR018873">
    <property type="entry name" value="KilA-N_DNA-bd_domain"/>
</dbReference>
<dbReference type="GO" id="GO:0003677">
    <property type="term" value="F:DNA binding"/>
    <property type="evidence" value="ECO:0007669"/>
    <property type="project" value="UniProtKB-KW"/>
</dbReference>
<keyword evidence="2" id="KW-0238">DNA-binding</keyword>
<dbReference type="EMBL" id="MHKD01000021">
    <property type="protein sequence ID" value="OGY83279.1"/>
    <property type="molecule type" value="Genomic_DNA"/>
</dbReference>
<proteinExistence type="predicted"/>
<evidence type="ECO:0000313" key="2">
    <source>
        <dbReference type="EMBL" id="OGY83279.1"/>
    </source>
</evidence>
<accession>A0A1G2B3R1</accession>
<dbReference type="AlphaFoldDB" id="A0A1G2B3R1"/>
<dbReference type="Pfam" id="PF10543">
    <property type="entry name" value="ORF6N"/>
    <property type="match status" value="1"/>
</dbReference>
<dbReference type="STRING" id="1798542.A3F54_02750"/>
<feature type="domain" description="KilA-N DNA-binding" evidence="1">
    <location>
        <begin position="19"/>
        <end position="104"/>
    </location>
</feature>
<evidence type="ECO:0000259" key="1">
    <source>
        <dbReference type="Pfam" id="PF10543"/>
    </source>
</evidence>
<evidence type="ECO:0000313" key="3">
    <source>
        <dbReference type="Proteomes" id="UP000176952"/>
    </source>
</evidence>
<reference evidence="2 3" key="1">
    <citation type="journal article" date="2016" name="Nat. Commun.">
        <title>Thousands of microbial genomes shed light on interconnected biogeochemical processes in an aquifer system.</title>
        <authorList>
            <person name="Anantharaman K."/>
            <person name="Brown C.T."/>
            <person name="Hug L.A."/>
            <person name="Sharon I."/>
            <person name="Castelle C.J."/>
            <person name="Probst A.J."/>
            <person name="Thomas B.C."/>
            <person name="Singh A."/>
            <person name="Wilkins M.J."/>
            <person name="Karaoz U."/>
            <person name="Brodie E.L."/>
            <person name="Williams K.H."/>
            <person name="Hubbard S.S."/>
            <person name="Banfield J.F."/>
        </authorList>
    </citation>
    <scope>NUCLEOTIDE SEQUENCE [LARGE SCALE GENOMIC DNA]</scope>
</reference>
<dbReference type="Proteomes" id="UP000176952">
    <property type="component" value="Unassembled WGS sequence"/>
</dbReference>
<protein>
    <submittedName>
        <fullName evidence="2">DNA-binding protein</fullName>
    </submittedName>
</protein>
<comment type="caution">
    <text evidence="2">The sequence shown here is derived from an EMBL/GenBank/DDBJ whole genome shotgun (WGS) entry which is preliminary data.</text>
</comment>
<gene>
    <name evidence="2" type="ORF">A3F54_02750</name>
</gene>
<name>A0A1G2B3R1_9BACT</name>